<evidence type="ECO:0000313" key="1">
    <source>
        <dbReference type="EMBL" id="MFL0245591.1"/>
    </source>
</evidence>
<gene>
    <name evidence="1" type="ORF">ACJDUG_01200</name>
</gene>
<organism evidence="1 2">
    <name type="scientific">Candidatus Clostridium stratigraminis</name>
    <dbReference type="NCBI Taxonomy" id="3381661"/>
    <lineage>
        <taxon>Bacteria</taxon>
        <taxon>Bacillati</taxon>
        <taxon>Bacillota</taxon>
        <taxon>Clostridia</taxon>
        <taxon>Eubacteriales</taxon>
        <taxon>Clostridiaceae</taxon>
        <taxon>Clostridium</taxon>
    </lineage>
</organism>
<comment type="caution">
    <text evidence="1">The sequence shown here is derived from an EMBL/GenBank/DDBJ whole genome shotgun (WGS) entry which is preliminary data.</text>
</comment>
<name>A0ABW8SYR0_9CLOT</name>
<proteinExistence type="predicted"/>
<dbReference type="InterPro" id="IPR009057">
    <property type="entry name" value="Homeodomain-like_sf"/>
</dbReference>
<dbReference type="EMBL" id="JBJHZZ010000001">
    <property type="protein sequence ID" value="MFL0245591.1"/>
    <property type="molecule type" value="Genomic_DNA"/>
</dbReference>
<dbReference type="Proteomes" id="UP001623591">
    <property type="component" value="Unassembled WGS sequence"/>
</dbReference>
<dbReference type="SUPFAM" id="SSF46689">
    <property type="entry name" value="Homeodomain-like"/>
    <property type="match status" value="1"/>
</dbReference>
<dbReference type="RefSeq" id="WP_406768048.1">
    <property type="nucleotide sequence ID" value="NZ_JBJHZZ010000001.1"/>
</dbReference>
<evidence type="ECO:0008006" key="3">
    <source>
        <dbReference type="Google" id="ProtNLM"/>
    </source>
</evidence>
<keyword evidence="2" id="KW-1185">Reference proteome</keyword>
<accession>A0ABW8SYR0</accession>
<sequence>MKIYLPKAALSKSTIIGWIKKNKPVNVDKDTTITAADYQAMHKKMARLEEENEILKKAMGIFASK</sequence>
<protein>
    <recommendedName>
        <fullName evidence="3">Transposase</fullName>
    </recommendedName>
</protein>
<reference evidence="1 2" key="1">
    <citation type="submission" date="2024-11" db="EMBL/GenBank/DDBJ databases">
        <authorList>
            <person name="Heng Y.C."/>
            <person name="Lim A.C.H."/>
            <person name="Lee J.K.Y."/>
            <person name="Kittelmann S."/>
        </authorList>
    </citation>
    <scope>NUCLEOTIDE SEQUENCE [LARGE SCALE GENOMIC DNA]</scope>
    <source>
        <strain evidence="1 2">WILCCON 0185</strain>
    </source>
</reference>
<evidence type="ECO:0000313" key="2">
    <source>
        <dbReference type="Proteomes" id="UP001623591"/>
    </source>
</evidence>